<accession>A0A0D5CMC9</accession>
<dbReference type="PATRIC" id="fig|33014.5.peg.1488"/>
<protein>
    <submittedName>
        <fullName evidence="3">Colanic acid biosynthesis glycosyltransferase WcaE</fullName>
    </submittedName>
    <submittedName>
        <fullName evidence="2">Glycosyl transferase</fullName>
    </submittedName>
</protein>
<evidence type="ECO:0000259" key="1">
    <source>
        <dbReference type="Pfam" id="PF00535"/>
    </source>
</evidence>
<name>A0A0D5CMC9_9MICO</name>
<dbReference type="Proteomes" id="UP000032604">
    <property type="component" value="Chromosome"/>
</dbReference>
<dbReference type="HOGENOM" id="CLU_025996_21_1_11"/>
<evidence type="ECO:0000313" key="5">
    <source>
        <dbReference type="Proteomes" id="UP000266634"/>
    </source>
</evidence>
<evidence type="ECO:0000313" key="3">
    <source>
        <dbReference type="EMBL" id="RIJ24793.1"/>
    </source>
</evidence>
<evidence type="ECO:0000313" key="2">
    <source>
        <dbReference type="EMBL" id="AJW80462.1"/>
    </source>
</evidence>
<dbReference type="EMBL" id="QWEA01000478">
    <property type="protein sequence ID" value="RIJ24793.1"/>
    <property type="molecule type" value="Genomic_DNA"/>
</dbReference>
<dbReference type="InterPro" id="IPR001173">
    <property type="entry name" value="Glyco_trans_2-like"/>
</dbReference>
<reference evidence="2 4" key="1">
    <citation type="journal article" date="2015" name="Genome Announc.">
        <title>Complete Genome Sequence of Clavibacter michiganensis subsp. insidiosus R1-1 Using PacBio Single-Molecule Real-Time Technology.</title>
        <authorList>
            <person name="Lu Y."/>
            <person name="Samac D.A."/>
            <person name="Glazebrook J."/>
            <person name="Ishimaru C.A."/>
        </authorList>
    </citation>
    <scope>NUCLEOTIDE SEQUENCE [LARGE SCALE GENOMIC DNA]</scope>
    <source>
        <strain evidence="2 4">R1-1</strain>
    </source>
</reference>
<evidence type="ECO:0000313" key="4">
    <source>
        <dbReference type="Proteomes" id="UP000032604"/>
    </source>
</evidence>
<dbReference type="SUPFAM" id="SSF53448">
    <property type="entry name" value="Nucleotide-diphospho-sugar transferases"/>
    <property type="match status" value="1"/>
</dbReference>
<keyword evidence="2" id="KW-0808">Transferase</keyword>
<reference evidence="3 5" key="2">
    <citation type="submission" date="2018-08" db="EMBL/GenBank/DDBJ databases">
        <title>Genome Sequence of Clavibacter michiganensis Subspecies type strains, and the Atypical Peach-Colored Strains Isolated from Tomato.</title>
        <authorList>
            <person name="Osdaghi E."/>
            <person name="Portier P."/>
            <person name="Briand M."/>
            <person name="Jacques M.-A."/>
        </authorList>
    </citation>
    <scope>NUCLEOTIDE SEQUENCE [LARGE SCALE GENOMIC DNA]</scope>
    <source>
        <strain evidence="3 5">CFBP 6488</strain>
    </source>
</reference>
<dbReference type="Pfam" id="PF00535">
    <property type="entry name" value="Glycos_transf_2"/>
    <property type="match status" value="1"/>
</dbReference>
<proteinExistence type="predicted"/>
<organism evidence="2 4">
    <name type="scientific">Clavibacter michiganensis subsp. insidiosus</name>
    <dbReference type="NCBI Taxonomy" id="33014"/>
    <lineage>
        <taxon>Bacteria</taxon>
        <taxon>Bacillati</taxon>
        <taxon>Actinomycetota</taxon>
        <taxon>Actinomycetes</taxon>
        <taxon>Micrococcales</taxon>
        <taxon>Microbacteriaceae</taxon>
        <taxon>Clavibacter</taxon>
    </lineage>
</organism>
<gene>
    <name evidence="3" type="primary">wcaE</name>
    <name evidence="3" type="ORF">DZF93_11365</name>
    <name evidence="2" type="ORF">VO01_07170</name>
</gene>
<dbReference type="GO" id="GO:0016740">
    <property type="term" value="F:transferase activity"/>
    <property type="evidence" value="ECO:0007669"/>
    <property type="project" value="UniProtKB-KW"/>
</dbReference>
<dbReference type="Gene3D" id="3.90.550.10">
    <property type="entry name" value="Spore Coat Polysaccharide Biosynthesis Protein SpsA, Chain A"/>
    <property type="match status" value="1"/>
</dbReference>
<feature type="domain" description="Glycosyltransferase 2-like" evidence="1">
    <location>
        <begin position="9"/>
        <end position="94"/>
    </location>
</feature>
<dbReference type="Proteomes" id="UP000266634">
    <property type="component" value="Unassembled WGS sequence"/>
</dbReference>
<dbReference type="KEGG" id="cmh:VO01_07170"/>
<dbReference type="EMBL" id="CP011043">
    <property type="protein sequence ID" value="AJW80462.1"/>
    <property type="molecule type" value="Genomic_DNA"/>
</dbReference>
<dbReference type="AlphaFoldDB" id="A0A0D5CMC9"/>
<sequence>MPVPPPLVSVVVVTFRDLPGLGSTLRSVRQLVHDAGDAIEVIVVDGGTGEGLDEVVTASGVPVDLSSGPDDGIYDAMNEGIARSTGRFVWFLNGGDRSHVESWELLSGILRAAGDNELLLGDYLLDTGRGEILRTARPPIYIHHGLPTSHQAILYPGSRIRGARYDLRFRVVGDYELTARLLRSGVRPVVVHVPLAVFAAGGMSQVRAKEIAVEAARVQAETLRTPLPVRWASRALHTASRIRRTVQTS</sequence>
<dbReference type="OrthoDB" id="9797391at2"/>
<dbReference type="InterPro" id="IPR029044">
    <property type="entry name" value="Nucleotide-diphossugar_trans"/>
</dbReference>